<keyword evidence="1" id="KW-0808">Transferase</keyword>
<keyword evidence="2" id="KW-0012">Acyltransferase</keyword>
<dbReference type="InterPro" id="IPR045039">
    <property type="entry name" value="NSI-like"/>
</dbReference>
<dbReference type="InterPro" id="IPR000182">
    <property type="entry name" value="GNAT_dom"/>
</dbReference>
<dbReference type="GO" id="GO:0005737">
    <property type="term" value="C:cytoplasm"/>
    <property type="evidence" value="ECO:0007669"/>
    <property type="project" value="TreeGrafter"/>
</dbReference>
<sequence length="166" mass="19154">MGFWKSLFGSDTLEPTKKTKLRQVPNQSGQIFFSTEKDIDLYELEELCDAVGWARRPIRKVRVALQHSFVVLSIWEHRGGFRRLIGFARATSDHAFNATLWDVVIHPEFQGKGLGKAMMEEMIRELRKSDISNISLFADAHVVDFYQQLGFNVDPEGIKGMFWYPN</sequence>
<dbReference type="EMBL" id="JACJPY010000156">
    <property type="protein sequence ID" value="MBD2152812.1"/>
    <property type="molecule type" value="Genomic_DNA"/>
</dbReference>
<reference evidence="4" key="1">
    <citation type="journal article" date="2015" name="ISME J.">
        <title>Draft Genome Sequence of Streptomyces incarnatus NRRL8089, which Produces the Nucleoside Antibiotic Sinefungin.</title>
        <authorList>
            <person name="Oshima K."/>
            <person name="Hattori M."/>
            <person name="Shimizu H."/>
            <person name="Fukuda K."/>
            <person name="Nemoto M."/>
            <person name="Inagaki K."/>
            <person name="Tamura T."/>
        </authorList>
    </citation>
    <scope>NUCLEOTIDE SEQUENCE</scope>
    <source>
        <strain evidence="4">FACHB-1277</strain>
    </source>
</reference>
<evidence type="ECO:0000313" key="5">
    <source>
        <dbReference type="Proteomes" id="UP000631421"/>
    </source>
</evidence>
<comment type="caution">
    <text evidence="4">The sequence shown here is derived from an EMBL/GenBank/DDBJ whole genome shotgun (WGS) entry which is preliminary data.</text>
</comment>
<dbReference type="PANTHER" id="PTHR43626:SF4">
    <property type="entry name" value="GCN5-RELATED N-ACETYLTRANSFERASE 2, CHLOROPLASTIC"/>
    <property type="match status" value="1"/>
</dbReference>
<dbReference type="AlphaFoldDB" id="A0A926Z8H4"/>
<dbReference type="RefSeq" id="WP_190353270.1">
    <property type="nucleotide sequence ID" value="NZ_JACJPY010000156.1"/>
</dbReference>
<dbReference type="GO" id="GO:0008080">
    <property type="term" value="F:N-acetyltransferase activity"/>
    <property type="evidence" value="ECO:0007669"/>
    <property type="project" value="InterPro"/>
</dbReference>
<dbReference type="PROSITE" id="PS51186">
    <property type="entry name" value="GNAT"/>
    <property type="match status" value="1"/>
</dbReference>
<evidence type="ECO:0000256" key="1">
    <source>
        <dbReference type="ARBA" id="ARBA00022679"/>
    </source>
</evidence>
<dbReference type="PANTHER" id="PTHR43626">
    <property type="entry name" value="ACYL-COA N-ACYLTRANSFERASE"/>
    <property type="match status" value="1"/>
</dbReference>
<reference evidence="4" key="2">
    <citation type="submission" date="2020-08" db="EMBL/GenBank/DDBJ databases">
        <authorList>
            <person name="Chen M."/>
            <person name="Teng W."/>
            <person name="Zhao L."/>
            <person name="Hu C."/>
            <person name="Zhou Y."/>
            <person name="Han B."/>
            <person name="Song L."/>
            <person name="Shu W."/>
        </authorList>
    </citation>
    <scope>NUCLEOTIDE SEQUENCE</scope>
    <source>
        <strain evidence="4">FACHB-1277</strain>
    </source>
</reference>
<evidence type="ECO:0000256" key="2">
    <source>
        <dbReference type="ARBA" id="ARBA00023315"/>
    </source>
</evidence>
<gene>
    <name evidence="4" type="ORF">H6F44_22250</name>
</gene>
<dbReference type="SUPFAM" id="SSF55729">
    <property type="entry name" value="Acyl-CoA N-acyltransferases (Nat)"/>
    <property type="match status" value="1"/>
</dbReference>
<dbReference type="InterPro" id="IPR016181">
    <property type="entry name" value="Acyl_CoA_acyltransferase"/>
</dbReference>
<organism evidence="4 5">
    <name type="scientific">Pseudanabaena cinerea FACHB-1277</name>
    <dbReference type="NCBI Taxonomy" id="2949581"/>
    <lineage>
        <taxon>Bacteria</taxon>
        <taxon>Bacillati</taxon>
        <taxon>Cyanobacteriota</taxon>
        <taxon>Cyanophyceae</taxon>
        <taxon>Pseudanabaenales</taxon>
        <taxon>Pseudanabaenaceae</taxon>
        <taxon>Pseudanabaena</taxon>
        <taxon>Pseudanabaena cinerea</taxon>
    </lineage>
</organism>
<dbReference type="Proteomes" id="UP000631421">
    <property type="component" value="Unassembled WGS sequence"/>
</dbReference>
<dbReference type="CDD" id="cd04301">
    <property type="entry name" value="NAT_SF"/>
    <property type="match status" value="1"/>
</dbReference>
<accession>A0A926Z8H4</accession>
<keyword evidence="5" id="KW-1185">Reference proteome</keyword>
<evidence type="ECO:0000259" key="3">
    <source>
        <dbReference type="PROSITE" id="PS51186"/>
    </source>
</evidence>
<dbReference type="Gene3D" id="3.40.630.30">
    <property type="match status" value="1"/>
</dbReference>
<feature type="domain" description="N-acetyltransferase" evidence="3">
    <location>
        <begin position="31"/>
        <end position="166"/>
    </location>
</feature>
<evidence type="ECO:0000313" key="4">
    <source>
        <dbReference type="EMBL" id="MBD2152812.1"/>
    </source>
</evidence>
<name>A0A926Z8H4_9CYAN</name>
<protein>
    <submittedName>
        <fullName evidence="4">GNAT family N-acetyltransferase</fullName>
    </submittedName>
</protein>
<proteinExistence type="predicted"/>
<dbReference type="Pfam" id="PF00583">
    <property type="entry name" value="Acetyltransf_1"/>
    <property type="match status" value="1"/>
</dbReference>